<reference evidence="2" key="2">
    <citation type="submission" date="2025-05" db="UniProtKB">
        <authorList>
            <consortium name="EnsemblMetazoa"/>
        </authorList>
    </citation>
    <scope>IDENTIFICATION</scope>
</reference>
<accession>A0A6P7FI09</accession>
<dbReference type="AlphaFoldDB" id="A0A6P7FI09"/>
<organism evidence="4">
    <name type="scientific">Diabrotica virgifera virgifera</name>
    <name type="common">western corn rootworm</name>
    <dbReference type="NCBI Taxonomy" id="50390"/>
    <lineage>
        <taxon>Eukaryota</taxon>
        <taxon>Metazoa</taxon>
        <taxon>Ecdysozoa</taxon>
        <taxon>Arthropoda</taxon>
        <taxon>Hexapoda</taxon>
        <taxon>Insecta</taxon>
        <taxon>Pterygota</taxon>
        <taxon>Neoptera</taxon>
        <taxon>Endopterygota</taxon>
        <taxon>Coleoptera</taxon>
        <taxon>Polyphaga</taxon>
        <taxon>Cucujiformia</taxon>
        <taxon>Chrysomeloidea</taxon>
        <taxon>Chrysomelidae</taxon>
        <taxon>Galerucinae</taxon>
        <taxon>Diabroticina</taxon>
        <taxon>Diabroticites</taxon>
        <taxon>Diabrotica</taxon>
    </lineage>
</organism>
<dbReference type="InterPro" id="IPR051135">
    <property type="entry name" value="Gal/GlcNAc/GalNAc_ST"/>
</dbReference>
<dbReference type="FunFam" id="3.40.50.300:FF:001931">
    <property type="entry name" value="Blast:Carbohydrate sulfotransferase 4"/>
    <property type="match status" value="1"/>
</dbReference>
<keyword evidence="3" id="KW-1185">Reference proteome</keyword>
<proteinExistence type="predicted"/>
<dbReference type="GO" id="GO:0001517">
    <property type="term" value="F:N-acetylglucosamine 6-O-sulfotransferase activity"/>
    <property type="evidence" value="ECO:0007669"/>
    <property type="project" value="TreeGrafter"/>
</dbReference>
<evidence type="ECO:0000313" key="4">
    <source>
        <dbReference type="RefSeq" id="XP_028132840.1"/>
    </source>
</evidence>
<protein>
    <submittedName>
        <fullName evidence="4">Carbohydrate sulfotransferase 4-like</fullName>
    </submittedName>
</protein>
<reference evidence="4" key="1">
    <citation type="submission" date="2025-04" db="UniProtKB">
        <authorList>
            <consortium name="RefSeq"/>
        </authorList>
    </citation>
    <scope>IDENTIFICATION</scope>
    <source>
        <tissue evidence="4">Whole insect</tissue>
    </source>
</reference>
<dbReference type="InParanoid" id="A0A6P7FI09"/>
<dbReference type="InterPro" id="IPR027417">
    <property type="entry name" value="P-loop_NTPase"/>
</dbReference>
<dbReference type="OrthoDB" id="6138663at2759"/>
<dbReference type="GeneID" id="114328247"/>
<evidence type="ECO:0000259" key="1">
    <source>
        <dbReference type="Pfam" id="PF00685"/>
    </source>
</evidence>
<dbReference type="GO" id="GO:0006790">
    <property type="term" value="P:sulfur compound metabolic process"/>
    <property type="evidence" value="ECO:0007669"/>
    <property type="project" value="TreeGrafter"/>
</dbReference>
<dbReference type="InterPro" id="IPR000863">
    <property type="entry name" value="Sulfotransferase_dom"/>
</dbReference>
<evidence type="ECO:0000313" key="3">
    <source>
        <dbReference type="Proteomes" id="UP001652700"/>
    </source>
</evidence>
<dbReference type="KEGG" id="dvv:114328247"/>
<dbReference type="RefSeq" id="XP_028132840.1">
    <property type="nucleotide sequence ID" value="XM_028277039.1"/>
</dbReference>
<dbReference type="FunCoup" id="A0A6P7FI09">
    <property type="interactions" value="219"/>
</dbReference>
<dbReference type="Proteomes" id="UP001652700">
    <property type="component" value="Unplaced"/>
</dbReference>
<dbReference type="GO" id="GO:0006044">
    <property type="term" value="P:N-acetylglucosamine metabolic process"/>
    <property type="evidence" value="ECO:0007669"/>
    <property type="project" value="TreeGrafter"/>
</dbReference>
<dbReference type="Pfam" id="PF00685">
    <property type="entry name" value="Sulfotransfer_1"/>
    <property type="match status" value="1"/>
</dbReference>
<dbReference type="EnsemblMetazoa" id="XM_028277039.2">
    <property type="protein sequence ID" value="XP_028132840.1"/>
    <property type="gene ID" value="LOC114328247"/>
</dbReference>
<dbReference type="PANTHER" id="PTHR10704:SF44">
    <property type="entry name" value="LD35051P-RELATED"/>
    <property type="match status" value="1"/>
</dbReference>
<sequence length="395" mass="46244">MVRRSEVFGISIVAVVCLLLIVFSQKDLNNYQRSHRYQQYIELDDSFKYSNTNNTYSTRSIDDVISIQRSLLSKELSRYEFPEDTNLDDYTLSTGGKPIRTIIITTWRSGSTFLGDILNAVPGNYYHYEPLLDYGIVQIRGPPDARPALETLKSLLNCDYSNLYNYLNFGLSHVFLFTHNTRLWDQCEIYPTYCWNATFLNKFCKLFPFQSMKSVRLRLALAEKLLEDEDLNVKVILLVRDPRGTMQSRKHRDWCPGMPDCDQPYNLCRDLVSDYKAAGPLLQLYPDRFRVLRYEDLSLDPNEIARDLFDFLGLHFHRNVEKFLATHTRFNIGGVSSTFRDSKSTPFHWKSDLNYTEVQNIEENCEEAMRLWGYNRAKNVSDMKEFNPLTAYRVL</sequence>
<gene>
    <name evidence="4" type="primary">LOC114328247</name>
</gene>
<dbReference type="PANTHER" id="PTHR10704">
    <property type="entry name" value="CARBOHYDRATE SULFOTRANSFERASE"/>
    <property type="match status" value="1"/>
</dbReference>
<name>A0A6P7FI09_DIAVI</name>
<feature type="domain" description="Sulfotransferase" evidence="1">
    <location>
        <begin position="100"/>
        <end position="372"/>
    </location>
</feature>
<dbReference type="SUPFAM" id="SSF52540">
    <property type="entry name" value="P-loop containing nucleoside triphosphate hydrolases"/>
    <property type="match status" value="1"/>
</dbReference>
<evidence type="ECO:0000313" key="2">
    <source>
        <dbReference type="EnsemblMetazoa" id="XP_028132840.1"/>
    </source>
</evidence>
<dbReference type="Gene3D" id="3.40.50.300">
    <property type="entry name" value="P-loop containing nucleotide triphosphate hydrolases"/>
    <property type="match status" value="1"/>
</dbReference>